<dbReference type="STRING" id="39495.SAMN02745111_01966"/>
<protein>
    <submittedName>
        <fullName evidence="2">Uncharacterized protein</fullName>
    </submittedName>
</protein>
<dbReference type="EMBL" id="FUXZ01000012">
    <property type="protein sequence ID" value="SKA70020.1"/>
    <property type="molecule type" value="Genomic_DNA"/>
</dbReference>
<evidence type="ECO:0000313" key="3">
    <source>
        <dbReference type="Proteomes" id="UP000190814"/>
    </source>
</evidence>
<accession>A0A1T4VYC2</accession>
<dbReference type="AlphaFoldDB" id="A0A1T4VYC2"/>
<proteinExistence type="predicted"/>
<sequence length="63" mass="7209">MRKELVYLTRVVIFLVIASLIGIILKQTGVIPGGNYNFIMVSMLVVAYILLMIVLFLRRKLIK</sequence>
<gene>
    <name evidence="2" type="ORF">SAMN02745111_01966</name>
</gene>
<feature type="transmembrane region" description="Helical" evidence="1">
    <location>
        <begin position="7"/>
        <end position="25"/>
    </location>
</feature>
<reference evidence="2 3" key="1">
    <citation type="submission" date="2017-02" db="EMBL/GenBank/DDBJ databases">
        <authorList>
            <person name="Peterson S.W."/>
        </authorList>
    </citation>
    <scope>NUCLEOTIDE SEQUENCE [LARGE SCALE GENOMIC DNA]</scope>
    <source>
        <strain evidence="2 3">ATCC 35992</strain>
    </source>
</reference>
<name>A0A1T4VYC2_9FIRM</name>
<dbReference type="Proteomes" id="UP000190814">
    <property type="component" value="Unassembled WGS sequence"/>
</dbReference>
<evidence type="ECO:0000256" key="1">
    <source>
        <dbReference type="SAM" id="Phobius"/>
    </source>
</evidence>
<keyword evidence="1" id="KW-0812">Transmembrane</keyword>
<keyword evidence="1" id="KW-0472">Membrane</keyword>
<evidence type="ECO:0000313" key="2">
    <source>
        <dbReference type="EMBL" id="SKA70020.1"/>
    </source>
</evidence>
<keyword evidence="1" id="KW-1133">Transmembrane helix</keyword>
<dbReference type="RefSeq" id="WP_078766805.1">
    <property type="nucleotide sequence ID" value="NZ_FUXZ01000012.1"/>
</dbReference>
<organism evidence="2 3">
    <name type="scientific">Eubacterium uniforme</name>
    <dbReference type="NCBI Taxonomy" id="39495"/>
    <lineage>
        <taxon>Bacteria</taxon>
        <taxon>Bacillati</taxon>
        <taxon>Bacillota</taxon>
        <taxon>Clostridia</taxon>
        <taxon>Eubacteriales</taxon>
        <taxon>Eubacteriaceae</taxon>
        <taxon>Eubacterium</taxon>
    </lineage>
</organism>
<keyword evidence="3" id="KW-1185">Reference proteome</keyword>
<feature type="transmembrane region" description="Helical" evidence="1">
    <location>
        <begin position="37"/>
        <end position="57"/>
    </location>
</feature>